<dbReference type="InterPro" id="IPR005240">
    <property type="entry name" value="DUF389"/>
</dbReference>
<accession>A0A7Z2NTE7</accession>
<feature type="compositionally biased region" description="Low complexity" evidence="1">
    <location>
        <begin position="10"/>
        <end position="21"/>
    </location>
</feature>
<dbReference type="Pfam" id="PF04087">
    <property type="entry name" value="DUF389"/>
    <property type="match status" value="1"/>
</dbReference>
<protein>
    <submittedName>
        <fullName evidence="3">DUF389 domain-containing protein</fullName>
    </submittedName>
</protein>
<dbReference type="AlphaFoldDB" id="A0A7Z2NTE7"/>
<organism evidence="3 4">
    <name type="scientific">Sphingomonas changnyeongensis</name>
    <dbReference type="NCBI Taxonomy" id="2698679"/>
    <lineage>
        <taxon>Bacteria</taxon>
        <taxon>Pseudomonadati</taxon>
        <taxon>Pseudomonadota</taxon>
        <taxon>Alphaproteobacteria</taxon>
        <taxon>Sphingomonadales</taxon>
        <taxon>Sphingomonadaceae</taxon>
        <taxon>Sphingomonas</taxon>
    </lineage>
</organism>
<dbReference type="Proteomes" id="UP000464468">
    <property type="component" value="Chromosome"/>
</dbReference>
<keyword evidence="2" id="KW-0812">Transmembrane</keyword>
<dbReference type="PANTHER" id="PTHR20992">
    <property type="entry name" value="AT15442P-RELATED"/>
    <property type="match status" value="1"/>
</dbReference>
<feature type="transmembrane region" description="Helical" evidence="2">
    <location>
        <begin position="83"/>
        <end position="107"/>
    </location>
</feature>
<feature type="transmembrane region" description="Helical" evidence="2">
    <location>
        <begin position="154"/>
        <end position="172"/>
    </location>
</feature>
<keyword evidence="2" id="KW-0472">Membrane</keyword>
<dbReference type="EMBL" id="CP047895">
    <property type="protein sequence ID" value="QHL89508.1"/>
    <property type="molecule type" value="Genomic_DNA"/>
</dbReference>
<feature type="transmembrane region" description="Helical" evidence="2">
    <location>
        <begin position="179"/>
        <end position="200"/>
    </location>
</feature>
<sequence length="510" mass="52151">MTSIDALEPASAGQASAGQAGMEPAGDRRSFAGFRQRMTRGVRHDAVLATVERDAVIGPPFLFMTVMSAGVAILGLLQSSPAVVIGAMLISPLMGPILGLGFGLALFDSALLRRALMALAAGIALAVSFAALVVLMSPLTEVTPEIAARTRPNLFDLIVAMLSGLAAAYALIRGLSGTLVGVGIAVAVMPPLATVGFGLATGNMAIAGGAAFLFFTNLMAISLSAAALARLYRFGHKLSERQTWLQAGLIVAVFAGLSVPLGLSLGRIAQEAVAARQIRDAIAAEFADKARIAQLAIDHDSRPLRVSATVFTPELRTDAASRAEAAITARLGYPVDVALDQVRVGSGAPDAAQLAAARAEAAESAEQQVRAQLALVAGAPPEALLVDPQRRVARARAALLPGATLAAYQMLEARAAAALPGWTVIMAPPVDALPALTDAPLDEQADALALIAWASARLERPVRVAGEGADALAARLAERGAEVEQGAMSGALRLGWAGDMDTGAGSPGPK</sequence>
<gene>
    <name evidence="3" type="ORF">GVO57_00045</name>
</gene>
<name>A0A7Z2NTE7_9SPHN</name>
<dbReference type="PANTHER" id="PTHR20992:SF9">
    <property type="entry name" value="AT15442P-RELATED"/>
    <property type="match status" value="1"/>
</dbReference>
<proteinExistence type="predicted"/>
<keyword evidence="4" id="KW-1185">Reference proteome</keyword>
<feature type="transmembrane region" description="Helical" evidence="2">
    <location>
        <begin position="244"/>
        <end position="263"/>
    </location>
</feature>
<dbReference type="KEGG" id="schy:GVO57_00045"/>
<reference evidence="3 4" key="1">
    <citation type="submission" date="2020-01" db="EMBL/GenBank/DDBJ databases">
        <title>Sphingomonas sp. C33 whole genome sequece.</title>
        <authorList>
            <person name="Park C."/>
        </authorList>
    </citation>
    <scope>NUCLEOTIDE SEQUENCE [LARGE SCALE GENOMIC DNA]</scope>
    <source>
        <strain evidence="3 4">C33</strain>
    </source>
</reference>
<feature type="transmembrane region" description="Helical" evidence="2">
    <location>
        <begin position="61"/>
        <end position="77"/>
    </location>
</feature>
<evidence type="ECO:0000256" key="1">
    <source>
        <dbReference type="SAM" id="MobiDB-lite"/>
    </source>
</evidence>
<keyword evidence="2" id="KW-1133">Transmembrane helix</keyword>
<evidence type="ECO:0000313" key="3">
    <source>
        <dbReference type="EMBL" id="QHL89508.1"/>
    </source>
</evidence>
<evidence type="ECO:0000256" key="2">
    <source>
        <dbReference type="SAM" id="Phobius"/>
    </source>
</evidence>
<dbReference type="RefSeq" id="WP_160590812.1">
    <property type="nucleotide sequence ID" value="NZ_CP047895.1"/>
</dbReference>
<feature type="region of interest" description="Disordered" evidence="1">
    <location>
        <begin position="1"/>
        <end position="26"/>
    </location>
</feature>
<feature type="transmembrane region" description="Helical" evidence="2">
    <location>
        <begin position="206"/>
        <end position="232"/>
    </location>
</feature>
<evidence type="ECO:0000313" key="4">
    <source>
        <dbReference type="Proteomes" id="UP000464468"/>
    </source>
</evidence>
<feature type="transmembrane region" description="Helical" evidence="2">
    <location>
        <begin position="114"/>
        <end position="134"/>
    </location>
</feature>